<dbReference type="InterPro" id="IPR029062">
    <property type="entry name" value="Class_I_gatase-like"/>
</dbReference>
<dbReference type="EMBL" id="JBDOJC010000001">
    <property type="protein sequence ID" value="MEO2216169.1"/>
    <property type="molecule type" value="Genomic_DNA"/>
</dbReference>
<evidence type="ECO:0000313" key="2">
    <source>
        <dbReference type="EMBL" id="MEO2216169.1"/>
    </source>
</evidence>
<dbReference type="PANTHER" id="PTHR43130">
    <property type="entry name" value="ARAC-FAMILY TRANSCRIPTIONAL REGULATOR"/>
    <property type="match status" value="1"/>
</dbReference>
<gene>
    <name evidence="2" type="ORF">ABGV49_03715</name>
</gene>
<dbReference type="CDD" id="cd03139">
    <property type="entry name" value="GATase1_PfpI_2"/>
    <property type="match status" value="1"/>
</dbReference>
<dbReference type="Gene3D" id="3.40.50.880">
    <property type="match status" value="1"/>
</dbReference>
<comment type="caution">
    <text evidence="2">The sequence shown here is derived from an EMBL/GenBank/DDBJ whole genome shotgun (WGS) entry which is preliminary data.</text>
</comment>
<protein>
    <submittedName>
        <fullName evidence="2">DJ-1/PfpI family protein</fullName>
        <ecNumber evidence="2">4.2.1.-</ecNumber>
    </submittedName>
</protein>
<dbReference type="InterPro" id="IPR002818">
    <property type="entry name" value="DJ-1/PfpI"/>
</dbReference>
<proteinExistence type="predicted"/>
<dbReference type="SUPFAM" id="SSF52317">
    <property type="entry name" value="Class I glutamine amidotransferase-like"/>
    <property type="match status" value="1"/>
</dbReference>
<evidence type="ECO:0000259" key="1">
    <source>
        <dbReference type="Pfam" id="PF01965"/>
    </source>
</evidence>
<keyword evidence="3" id="KW-1185">Reference proteome</keyword>
<name>A0ABV0F7W0_9NEIS</name>
<sequence>MIAGSITAGRHHAPPYTIVFALYPGVTQLDFTGPLEFLSKLPRARCLLASSRGGDIRADGGVVFSGIARLADIERCDLLCVPGGLGTMEAMEDAELLGQLRRLAAGADYLSSVCTGSLLLGAAGLLKGRRAACHWAWLDSLAAFGAHPCPDRVVVDGKLFSGGGVTAGIDMALTLMAEIAGPEFAQTVQLTLEYAPAPPFASGRPELASPEVLAAARRRIDQLRDLREEAVMRAASNL</sequence>
<dbReference type="RefSeq" id="WP_347369793.1">
    <property type="nucleotide sequence ID" value="NZ_JBDOJC010000001.1"/>
</dbReference>
<feature type="domain" description="DJ-1/PfpI" evidence="1">
    <location>
        <begin position="18"/>
        <end position="177"/>
    </location>
</feature>
<dbReference type="EC" id="4.2.1.-" evidence="2"/>
<dbReference type="InterPro" id="IPR052158">
    <property type="entry name" value="INH-QAR"/>
</dbReference>
<dbReference type="GO" id="GO:0016829">
    <property type="term" value="F:lyase activity"/>
    <property type="evidence" value="ECO:0007669"/>
    <property type="project" value="UniProtKB-KW"/>
</dbReference>
<organism evidence="2 3">
    <name type="scientific">Chromobacterium vaccinii</name>
    <dbReference type="NCBI Taxonomy" id="1108595"/>
    <lineage>
        <taxon>Bacteria</taxon>
        <taxon>Pseudomonadati</taxon>
        <taxon>Pseudomonadota</taxon>
        <taxon>Betaproteobacteria</taxon>
        <taxon>Neisseriales</taxon>
        <taxon>Chromobacteriaceae</taxon>
        <taxon>Chromobacterium</taxon>
    </lineage>
</organism>
<evidence type="ECO:0000313" key="3">
    <source>
        <dbReference type="Proteomes" id="UP001455709"/>
    </source>
</evidence>
<dbReference type="PANTHER" id="PTHR43130:SF2">
    <property type="entry name" value="DJ-1_PFPI DOMAIN-CONTAINING PROTEIN"/>
    <property type="match status" value="1"/>
</dbReference>
<dbReference type="Proteomes" id="UP001455709">
    <property type="component" value="Unassembled WGS sequence"/>
</dbReference>
<dbReference type="Pfam" id="PF01965">
    <property type="entry name" value="DJ-1_PfpI"/>
    <property type="match status" value="1"/>
</dbReference>
<keyword evidence="2" id="KW-0456">Lyase</keyword>
<accession>A0ABV0F7W0</accession>
<reference evidence="2 3" key="1">
    <citation type="submission" date="2024-05" db="EMBL/GenBank/DDBJ databases">
        <authorList>
            <person name="De Oliveira J.P."/>
            <person name="Noriler S.A."/>
            <person name="De Oliveira A.G."/>
            <person name="Sipoli D.S."/>
        </authorList>
    </citation>
    <scope>NUCLEOTIDE SEQUENCE [LARGE SCALE GENOMIC DNA]</scope>
    <source>
        <strain evidence="2 3">LABIM189</strain>
    </source>
</reference>